<evidence type="ECO:0000256" key="4">
    <source>
        <dbReference type="ARBA" id="ARBA00023033"/>
    </source>
</evidence>
<feature type="domain" description="Luciferase-like" evidence="5">
    <location>
        <begin position="28"/>
        <end position="332"/>
    </location>
</feature>
<keyword evidence="2" id="KW-0288">FMN</keyword>
<reference evidence="6 7" key="1">
    <citation type="submission" date="2018-10" db="EMBL/GenBank/DDBJ databases">
        <title>Sequencing the genomes of 1000 actinobacteria strains.</title>
        <authorList>
            <person name="Klenk H.-P."/>
        </authorList>
    </citation>
    <scope>NUCLEOTIDE SEQUENCE [LARGE SCALE GENOMIC DNA]</scope>
    <source>
        <strain evidence="6 7">DSM 45175</strain>
    </source>
</reference>
<dbReference type="GO" id="GO:0046306">
    <property type="term" value="P:alkanesulfonate catabolic process"/>
    <property type="evidence" value="ECO:0007669"/>
    <property type="project" value="TreeGrafter"/>
</dbReference>
<dbReference type="PANTHER" id="PTHR42847:SF4">
    <property type="entry name" value="ALKANESULFONATE MONOOXYGENASE-RELATED"/>
    <property type="match status" value="1"/>
</dbReference>
<organism evidence="6 7">
    <name type="scientific">Micromonospora pisi</name>
    <dbReference type="NCBI Taxonomy" id="589240"/>
    <lineage>
        <taxon>Bacteria</taxon>
        <taxon>Bacillati</taxon>
        <taxon>Actinomycetota</taxon>
        <taxon>Actinomycetes</taxon>
        <taxon>Micromonosporales</taxon>
        <taxon>Micromonosporaceae</taxon>
        <taxon>Micromonospora</taxon>
    </lineage>
</organism>
<dbReference type="OrthoDB" id="9814695at2"/>
<evidence type="ECO:0000256" key="2">
    <source>
        <dbReference type="ARBA" id="ARBA00022643"/>
    </source>
</evidence>
<accession>A0A495JX76</accession>
<keyword evidence="3" id="KW-0560">Oxidoreductase</keyword>
<keyword evidence="7" id="KW-1185">Reference proteome</keyword>
<dbReference type="CDD" id="cd01094">
    <property type="entry name" value="Alkanesulfonate_monoxygenase"/>
    <property type="match status" value="1"/>
</dbReference>
<dbReference type="RefSeq" id="WP_121161333.1">
    <property type="nucleotide sequence ID" value="NZ_RBKT01000001.1"/>
</dbReference>
<sequence>MALTFHWFLPTYGDSRDIVGGGHGLAAGTAGGARPATLAYLGQIARTAEQLGFEGALTPTGAWCEDAWLATAMLTEVTERLKFLVAFRPGMMSPTLAAQMASTYQRLSQGRLLLNVVTGGESHEQRAYGDFLDKDARYARTDEFLQVVRALWRGETVTHDGPHVRVEQAKLGRLPDPVPQIYFGGSSKAAGPVAVAHSDVYLTWGEPPAQVAEKLAWIRSLAADAGRELRFGIRLHVVARDTSEQAWAQAQRLLDGIPEADIKAVQAGLARSESEGQRRMIALHGGSRDGLEIAPNLWAGVGLVRGGAGTALVGSHTEIADRIAEYHALGITEFILSGHPHVEEAYWFGEGVLPILRGRGLWSHPAGEPRVASTPAAVPFAVPAAATSSPH</sequence>
<dbReference type="GO" id="GO:0008726">
    <property type="term" value="F:alkanesulfonate monooxygenase activity"/>
    <property type="evidence" value="ECO:0007669"/>
    <property type="project" value="TreeGrafter"/>
</dbReference>
<evidence type="ECO:0000313" key="7">
    <source>
        <dbReference type="Proteomes" id="UP000277671"/>
    </source>
</evidence>
<dbReference type="InterPro" id="IPR050172">
    <property type="entry name" value="SsuD_RutA_monooxygenase"/>
</dbReference>
<dbReference type="AlphaFoldDB" id="A0A495JX76"/>
<dbReference type="PANTHER" id="PTHR42847">
    <property type="entry name" value="ALKANESULFONATE MONOOXYGENASE"/>
    <property type="match status" value="1"/>
</dbReference>
<dbReference type="Gene3D" id="3.20.20.30">
    <property type="entry name" value="Luciferase-like domain"/>
    <property type="match status" value="1"/>
</dbReference>
<name>A0A495JX76_9ACTN</name>
<dbReference type="Pfam" id="PF00296">
    <property type="entry name" value="Bac_luciferase"/>
    <property type="match status" value="1"/>
</dbReference>
<dbReference type="EMBL" id="RBKT01000001">
    <property type="protein sequence ID" value="RKR93188.1"/>
    <property type="molecule type" value="Genomic_DNA"/>
</dbReference>
<dbReference type="Proteomes" id="UP000277671">
    <property type="component" value="Unassembled WGS sequence"/>
</dbReference>
<keyword evidence="4 6" id="KW-0503">Monooxygenase</keyword>
<evidence type="ECO:0000256" key="3">
    <source>
        <dbReference type="ARBA" id="ARBA00023002"/>
    </source>
</evidence>
<evidence type="ECO:0000259" key="5">
    <source>
        <dbReference type="Pfam" id="PF00296"/>
    </source>
</evidence>
<proteinExistence type="predicted"/>
<evidence type="ECO:0000256" key="1">
    <source>
        <dbReference type="ARBA" id="ARBA00022630"/>
    </source>
</evidence>
<evidence type="ECO:0000313" key="6">
    <source>
        <dbReference type="EMBL" id="RKR93188.1"/>
    </source>
</evidence>
<keyword evidence="1" id="KW-0285">Flavoprotein</keyword>
<protein>
    <submittedName>
        <fullName evidence="6">Alkanesulfonate monooxygenase</fullName>
    </submittedName>
</protein>
<dbReference type="SUPFAM" id="SSF51679">
    <property type="entry name" value="Bacterial luciferase-like"/>
    <property type="match status" value="1"/>
</dbReference>
<comment type="caution">
    <text evidence="6">The sequence shown here is derived from an EMBL/GenBank/DDBJ whole genome shotgun (WGS) entry which is preliminary data.</text>
</comment>
<gene>
    <name evidence="6" type="ORF">BDK92_7709</name>
</gene>
<dbReference type="InterPro" id="IPR036661">
    <property type="entry name" value="Luciferase-like_sf"/>
</dbReference>
<dbReference type="InterPro" id="IPR011251">
    <property type="entry name" value="Luciferase-like_dom"/>
</dbReference>